<feature type="transmembrane region" description="Helical" evidence="2">
    <location>
        <begin position="42"/>
        <end position="62"/>
    </location>
</feature>
<organism evidence="4 5">
    <name type="scientific">Streptomyces benahoarensis</name>
    <dbReference type="NCBI Taxonomy" id="2595054"/>
    <lineage>
        <taxon>Bacteria</taxon>
        <taxon>Bacillati</taxon>
        <taxon>Actinomycetota</taxon>
        <taxon>Actinomycetes</taxon>
        <taxon>Kitasatosporales</taxon>
        <taxon>Streptomycetaceae</taxon>
        <taxon>Streptomyces</taxon>
    </lineage>
</organism>
<feature type="domain" description="Acyltransferase 3" evidence="3">
    <location>
        <begin position="35"/>
        <end position="366"/>
    </location>
</feature>
<reference evidence="4 5" key="1">
    <citation type="submission" date="2019-07" db="EMBL/GenBank/DDBJ databases">
        <title>Draft genome for Streptomyces benahoarensis MZ03-48.</title>
        <authorList>
            <person name="Gonzalez-Pimentel J.L."/>
        </authorList>
    </citation>
    <scope>NUCLEOTIDE SEQUENCE [LARGE SCALE GENOMIC DNA]</scope>
    <source>
        <strain evidence="4 5">MZ03-48</strain>
    </source>
</reference>
<dbReference type="Proteomes" id="UP000320888">
    <property type="component" value="Unassembled WGS sequence"/>
</dbReference>
<keyword evidence="2" id="KW-0812">Transmembrane</keyword>
<dbReference type="RefSeq" id="WP_143940425.1">
    <property type="nucleotide sequence ID" value="NZ_VKLS01000043.1"/>
</dbReference>
<feature type="region of interest" description="Disordered" evidence="1">
    <location>
        <begin position="1"/>
        <end position="30"/>
    </location>
</feature>
<gene>
    <name evidence="4" type="ORF">FNZ23_06535</name>
</gene>
<dbReference type="Pfam" id="PF01757">
    <property type="entry name" value="Acyl_transf_3"/>
    <property type="match status" value="1"/>
</dbReference>
<feature type="region of interest" description="Disordered" evidence="1">
    <location>
        <begin position="386"/>
        <end position="420"/>
    </location>
</feature>
<keyword evidence="4" id="KW-0012">Acyltransferase</keyword>
<feature type="transmembrane region" description="Helical" evidence="2">
    <location>
        <begin position="279"/>
        <end position="302"/>
    </location>
</feature>
<dbReference type="GO" id="GO:0016747">
    <property type="term" value="F:acyltransferase activity, transferring groups other than amino-acyl groups"/>
    <property type="evidence" value="ECO:0007669"/>
    <property type="project" value="InterPro"/>
</dbReference>
<evidence type="ECO:0000256" key="1">
    <source>
        <dbReference type="SAM" id="MobiDB-lite"/>
    </source>
</evidence>
<dbReference type="PANTHER" id="PTHR23028">
    <property type="entry name" value="ACETYLTRANSFERASE"/>
    <property type="match status" value="1"/>
</dbReference>
<dbReference type="GO" id="GO:0016020">
    <property type="term" value="C:membrane"/>
    <property type="evidence" value="ECO:0007669"/>
    <property type="project" value="TreeGrafter"/>
</dbReference>
<dbReference type="GO" id="GO:0009103">
    <property type="term" value="P:lipopolysaccharide biosynthetic process"/>
    <property type="evidence" value="ECO:0007669"/>
    <property type="project" value="TreeGrafter"/>
</dbReference>
<evidence type="ECO:0000313" key="4">
    <source>
        <dbReference type="EMBL" id="TSB43065.1"/>
    </source>
</evidence>
<feature type="transmembrane region" description="Helical" evidence="2">
    <location>
        <begin position="246"/>
        <end position="264"/>
    </location>
</feature>
<dbReference type="InterPro" id="IPR002656">
    <property type="entry name" value="Acyl_transf_3_dom"/>
</dbReference>
<evidence type="ECO:0000313" key="5">
    <source>
        <dbReference type="Proteomes" id="UP000320888"/>
    </source>
</evidence>
<dbReference type="InterPro" id="IPR050879">
    <property type="entry name" value="Acyltransferase_3"/>
</dbReference>
<name>A0A553ZNU5_9ACTN</name>
<keyword evidence="2" id="KW-1133">Transmembrane helix</keyword>
<comment type="caution">
    <text evidence="4">The sequence shown here is derived from an EMBL/GenBank/DDBJ whole genome shotgun (WGS) entry which is preliminary data.</text>
</comment>
<keyword evidence="4" id="KW-0808">Transferase</keyword>
<dbReference type="EMBL" id="VKLS01000043">
    <property type="protein sequence ID" value="TSB43065.1"/>
    <property type="molecule type" value="Genomic_DNA"/>
</dbReference>
<dbReference type="AlphaFoldDB" id="A0A553ZNU5"/>
<evidence type="ECO:0000256" key="2">
    <source>
        <dbReference type="SAM" id="Phobius"/>
    </source>
</evidence>
<dbReference type="OrthoDB" id="9807745at2"/>
<accession>A0A553ZNU5</accession>
<evidence type="ECO:0000259" key="3">
    <source>
        <dbReference type="Pfam" id="PF01757"/>
    </source>
</evidence>
<dbReference type="PANTHER" id="PTHR23028:SF53">
    <property type="entry name" value="ACYL_TRANSF_3 DOMAIN-CONTAINING PROTEIN"/>
    <property type="match status" value="1"/>
</dbReference>
<protein>
    <submittedName>
        <fullName evidence="4">Acyltransferase</fullName>
    </submittedName>
</protein>
<feature type="transmembrane region" description="Helical" evidence="2">
    <location>
        <begin position="309"/>
        <end position="326"/>
    </location>
</feature>
<feature type="transmembrane region" description="Helical" evidence="2">
    <location>
        <begin position="82"/>
        <end position="104"/>
    </location>
</feature>
<sequence>MLRGTSLLPARKGRASAADRTGGAPPASGGGARLAAIDGLRLVAAAAVAAYHFLGTTTPHFWGAYDLRETVPALHEVSRYGWLGVEFFFLISGFVICMSCWGRTPAQFVVSRVSRLFPTYWCAVLLVIALVLTARVAHLDAATPIDPRTVLGNLTMAPGPMGLTLIDGVAWTLWVEARFYLLMALMLFLGLTYRRMIAFCGAWLTLALLARELHSEALDAVVLSQYAGLFVTGIALYLMHRFGQNIVLWLLAGFAWCYELTVLHDRVAGHTVKPAAGGALSWAACAALLTFFLVVLALAAFGPLARIRWRALVTAGALTYPFYLVHQSIGVPVAKGLLQVAPGLGLLPSVAAGLAFALLLAYALYRLVDRPAGRILRHHLTRGMNVTDHRTTGRSGTGAPPRQPAASGAEAAARPVPSGV</sequence>
<feature type="transmembrane region" description="Helical" evidence="2">
    <location>
        <begin position="346"/>
        <end position="368"/>
    </location>
</feature>
<keyword evidence="2" id="KW-0472">Membrane</keyword>
<feature type="transmembrane region" description="Helical" evidence="2">
    <location>
        <begin position="116"/>
        <end position="137"/>
    </location>
</feature>
<proteinExistence type="predicted"/>
<feature type="transmembrane region" description="Helical" evidence="2">
    <location>
        <begin position="220"/>
        <end position="239"/>
    </location>
</feature>
<keyword evidence="5" id="KW-1185">Reference proteome</keyword>